<reference evidence="11" key="1">
    <citation type="submission" date="2016-04" db="UniProtKB">
        <authorList>
            <consortium name="WormBaseParasite"/>
        </authorList>
    </citation>
    <scope>IDENTIFICATION</scope>
</reference>
<feature type="transmembrane region" description="Helical" evidence="8">
    <location>
        <begin position="358"/>
        <end position="381"/>
    </location>
</feature>
<evidence type="ECO:0000256" key="1">
    <source>
        <dbReference type="ARBA" id="ARBA00004141"/>
    </source>
</evidence>
<gene>
    <name evidence="9" type="ORF">BPAG_LOCUS583</name>
</gene>
<sequence length="636" mass="73378">MDYEVSKSTERIPLFLYRMLKNRLNLNLSGLVNYIGFVVALLCGFIFGKYMQELHETKLWFSHIRQVEQEISLRTEAGLYYSYYKFAVHPEISFNSIIYALVHDNSTEFPRQINVFKRFNIYQELILAVLYKFFASFRLFRDYYLPKPILFYVYSCFTFAGFGRKVFSFVLIYMPRPVPGVNLDVNAEIWKNIFLVPTISQQLQFILVLQSISMVAMSLIIPRLSSTIISFLLLQSQAFFLVILAQFGQPMNIASICTTFNLSSIVILHLTTNMKSNRVSIIFLKSVYIVVLTLLLSWLIRYLVGAESDTHIWTFVKAKIGLISRSSVPFETALYLCHGAFAYLDGDFFRRTSLNGCFPLFIAAILIVTLTTIYSLTLQYCDQESAPAFIDHFTPETIFIVIQSMLCGIVAVFTLRMKYLWFPQIALVACILPVLISKYSGRFIVEMVVTATITTLLCSHYGVYKEQLANEQEFYDPDTVALMEWIKRSTQPLTSWSGSMQLMAGVKACTGRYLANHPHFEDKWLRDRTLQLYQMYGRKTLTEMHEILTAHKVDYIILEDSICLAPSTGCSTKDLVDAANGDTPEYVMQKEIDPEKSSLNLRFCDRIRYADNETKHYFKLVFENSTFRVYEVLNGT</sequence>
<feature type="transmembrane region" description="Helical" evidence="8">
    <location>
        <begin position="152"/>
        <end position="174"/>
    </location>
</feature>
<keyword evidence="6 8" id="KW-1133">Transmembrane helix</keyword>
<evidence type="ECO:0000256" key="2">
    <source>
        <dbReference type="ARBA" id="ARBA00008744"/>
    </source>
</evidence>
<feature type="transmembrane region" description="Helical" evidence="8">
    <location>
        <begin position="26"/>
        <end position="47"/>
    </location>
</feature>
<keyword evidence="4" id="KW-0808">Transferase</keyword>
<feature type="transmembrane region" description="Helical" evidence="8">
    <location>
        <begin position="253"/>
        <end position="270"/>
    </location>
</feature>
<comment type="similarity">
    <text evidence="2">Belongs to the dpy-19 family.</text>
</comment>
<accession>A0A158PPZ5</accession>
<evidence type="ECO:0000256" key="5">
    <source>
        <dbReference type="ARBA" id="ARBA00022692"/>
    </source>
</evidence>
<keyword evidence="7 8" id="KW-0472">Membrane</keyword>
<comment type="subcellular location">
    <subcellularLocation>
        <location evidence="1">Membrane</location>
        <topology evidence="1">Multi-pass membrane protein</topology>
    </subcellularLocation>
</comment>
<dbReference type="PANTHER" id="PTHR31488">
    <property type="entry name" value="DPY-19-LIKE 1, LIKE (H. SAPIENS)"/>
    <property type="match status" value="1"/>
</dbReference>
<evidence type="ECO:0000256" key="4">
    <source>
        <dbReference type="ARBA" id="ARBA00022679"/>
    </source>
</evidence>
<dbReference type="InterPro" id="IPR018732">
    <property type="entry name" value="Dpy-19/Dpy-19-like"/>
</dbReference>
<protein>
    <submittedName>
        <fullName evidence="11">C-mannosyltransferase dpy-19</fullName>
    </submittedName>
</protein>
<keyword evidence="5 8" id="KW-0812">Transmembrane</keyword>
<dbReference type="AlphaFoldDB" id="A0A158PPZ5"/>
<evidence type="ECO:0000313" key="11">
    <source>
        <dbReference type="WBParaSite" id="BPAG_0000058201-mRNA-1"/>
    </source>
</evidence>
<feature type="transmembrane region" description="Helical" evidence="8">
    <location>
        <begin position="419"/>
        <end position="436"/>
    </location>
</feature>
<dbReference type="GO" id="GO:0000030">
    <property type="term" value="F:mannosyltransferase activity"/>
    <property type="evidence" value="ECO:0007669"/>
    <property type="project" value="TreeGrafter"/>
</dbReference>
<feature type="transmembrane region" description="Helical" evidence="8">
    <location>
        <begin position="282"/>
        <end position="304"/>
    </location>
</feature>
<dbReference type="WBParaSite" id="BPAG_0000058201-mRNA-1">
    <property type="protein sequence ID" value="BPAG_0000058201-mRNA-1"/>
    <property type="gene ID" value="BPAG_0000058201"/>
</dbReference>
<dbReference type="PANTHER" id="PTHR31488:SF3">
    <property type="entry name" value="C-MANNOSYLTRANSFERASE DPY19L3"/>
    <property type="match status" value="1"/>
</dbReference>
<feature type="transmembrane region" description="Helical" evidence="8">
    <location>
        <begin position="228"/>
        <end position="247"/>
    </location>
</feature>
<dbReference type="EMBL" id="UZAD01000028">
    <property type="protein sequence ID" value="VDN81769.1"/>
    <property type="molecule type" value="Genomic_DNA"/>
</dbReference>
<proteinExistence type="inferred from homology"/>
<evidence type="ECO:0000256" key="3">
    <source>
        <dbReference type="ARBA" id="ARBA00022676"/>
    </source>
</evidence>
<evidence type="ECO:0000256" key="7">
    <source>
        <dbReference type="ARBA" id="ARBA00023136"/>
    </source>
</evidence>
<feature type="transmembrane region" description="Helical" evidence="8">
    <location>
        <begin position="393"/>
        <end position="413"/>
    </location>
</feature>
<dbReference type="Pfam" id="PF10034">
    <property type="entry name" value="Dpy19"/>
    <property type="match status" value="2"/>
</dbReference>
<evidence type="ECO:0000313" key="9">
    <source>
        <dbReference type="EMBL" id="VDN81769.1"/>
    </source>
</evidence>
<reference evidence="9 10" key="2">
    <citation type="submission" date="2018-11" db="EMBL/GenBank/DDBJ databases">
        <authorList>
            <consortium name="Pathogen Informatics"/>
        </authorList>
    </citation>
    <scope>NUCLEOTIDE SEQUENCE [LARGE SCALE GENOMIC DNA]</scope>
</reference>
<organism evidence="11">
    <name type="scientific">Brugia pahangi</name>
    <name type="common">Filarial nematode worm</name>
    <dbReference type="NCBI Taxonomy" id="6280"/>
    <lineage>
        <taxon>Eukaryota</taxon>
        <taxon>Metazoa</taxon>
        <taxon>Ecdysozoa</taxon>
        <taxon>Nematoda</taxon>
        <taxon>Chromadorea</taxon>
        <taxon>Rhabditida</taxon>
        <taxon>Spirurina</taxon>
        <taxon>Spiruromorpha</taxon>
        <taxon>Filarioidea</taxon>
        <taxon>Onchocercidae</taxon>
        <taxon>Brugia</taxon>
    </lineage>
</organism>
<name>A0A158PPZ5_BRUPA</name>
<evidence type="ECO:0000256" key="6">
    <source>
        <dbReference type="ARBA" id="ARBA00022989"/>
    </source>
</evidence>
<feature type="transmembrane region" description="Helical" evidence="8">
    <location>
        <begin position="203"/>
        <end position="221"/>
    </location>
</feature>
<dbReference type="STRING" id="6280.A0A158PPZ5"/>
<keyword evidence="3" id="KW-0328">Glycosyltransferase</keyword>
<keyword evidence="10" id="KW-1185">Reference proteome</keyword>
<feature type="transmembrane region" description="Helical" evidence="8">
    <location>
        <begin position="121"/>
        <end position="140"/>
    </location>
</feature>
<dbReference type="GO" id="GO:0005637">
    <property type="term" value="C:nuclear inner membrane"/>
    <property type="evidence" value="ECO:0007669"/>
    <property type="project" value="TreeGrafter"/>
</dbReference>
<evidence type="ECO:0000256" key="8">
    <source>
        <dbReference type="SAM" id="Phobius"/>
    </source>
</evidence>
<evidence type="ECO:0000313" key="10">
    <source>
        <dbReference type="Proteomes" id="UP000278627"/>
    </source>
</evidence>
<dbReference type="Proteomes" id="UP000278627">
    <property type="component" value="Unassembled WGS sequence"/>
</dbReference>